<dbReference type="Pfam" id="PF12340">
    <property type="entry name" value="DUF3638"/>
    <property type="match status" value="1"/>
</dbReference>
<dbReference type="InterPro" id="IPR046541">
    <property type="entry name" value="DUF6606"/>
</dbReference>
<dbReference type="PANTHER" id="PTHR13367">
    <property type="entry name" value="UBIQUITIN THIOESTERASE"/>
    <property type="match status" value="1"/>
</dbReference>
<dbReference type="InterPro" id="IPR022099">
    <property type="entry name" value="DUF3638"/>
</dbReference>
<gene>
    <name evidence="11" type="ORF">JDV02_003134</name>
</gene>
<name>A0A9Q8QCH7_9HYPO</name>
<feature type="region of interest" description="Disordered" evidence="7">
    <location>
        <begin position="2727"/>
        <end position="2759"/>
    </location>
</feature>
<evidence type="ECO:0000256" key="1">
    <source>
        <dbReference type="ARBA" id="ARBA00000707"/>
    </source>
</evidence>
<feature type="domain" description="DUF3645" evidence="9">
    <location>
        <begin position="2258"/>
        <end position="2293"/>
    </location>
</feature>
<evidence type="ECO:0000256" key="6">
    <source>
        <dbReference type="ARBA" id="ARBA00022807"/>
    </source>
</evidence>
<dbReference type="Pfam" id="PF12359">
    <property type="entry name" value="DUF3645"/>
    <property type="match status" value="1"/>
</dbReference>
<dbReference type="InterPro" id="IPR022105">
    <property type="entry name" value="DUF3645"/>
</dbReference>
<evidence type="ECO:0000256" key="3">
    <source>
        <dbReference type="ARBA" id="ARBA00022670"/>
    </source>
</evidence>
<keyword evidence="5" id="KW-0378">Hydrolase</keyword>
<keyword evidence="12" id="KW-1185">Reference proteome</keyword>
<keyword evidence="4" id="KW-0833">Ubl conjugation pathway</keyword>
<keyword evidence="3" id="KW-0645">Protease</keyword>
<evidence type="ECO:0000256" key="7">
    <source>
        <dbReference type="SAM" id="MobiDB-lite"/>
    </source>
</evidence>
<evidence type="ECO:0000259" key="9">
    <source>
        <dbReference type="Pfam" id="PF12359"/>
    </source>
</evidence>
<dbReference type="GO" id="GO:0006508">
    <property type="term" value="P:proteolysis"/>
    <property type="evidence" value="ECO:0007669"/>
    <property type="project" value="UniProtKB-KW"/>
</dbReference>
<proteinExistence type="predicted"/>
<keyword evidence="6" id="KW-0788">Thiol protease</keyword>
<feature type="domain" description="DUF6606" evidence="10">
    <location>
        <begin position="4"/>
        <end position="170"/>
    </location>
</feature>
<organism evidence="11 12">
    <name type="scientific">Purpureocillium takamizusanense</name>
    <dbReference type="NCBI Taxonomy" id="2060973"/>
    <lineage>
        <taxon>Eukaryota</taxon>
        <taxon>Fungi</taxon>
        <taxon>Dikarya</taxon>
        <taxon>Ascomycota</taxon>
        <taxon>Pezizomycotina</taxon>
        <taxon>Sordariomycetes</taxon>
        <taxon>Hypocreomycetidae</taxon>
        <taxon>Hypocreales</taxon>
        <taxon>Ophiocordycipitaceae</taxon>
        <taxon>Purpureocillium</taxon>
    </lineage>
</organism>
<comment type="catalytic activity">
    <reaction evidence="1">
        <text>Thiol-dependent hydrolysis of ester, thioester, amide, peptide and isopeptide bonds formed by the C-terminal Gly of ubiquitin (a 76-residue protein attached to proteins as an intracellular targeting signal).</text>
        <dbReference type="EC" id="3.4.19.12"/>
    </reaction>
</comment>
<evidence type="ECO:0000313" key="12">
    <source>
        <dbReference type="Proteomes" id="UP000829364"/>
    </source>
</evidence>
<dbReference type="OrthoDB" id="3182339at2759"/>
<dbReference type="GeneID" id="72065094"/>
<dbReference type="EMBL" id="CP086355">
    <property type="protein sequence ID" value="UNI16722.1"/>
    <property type="molecule type" value="Genomic_DNA"/>
</dbReference>
<accession>A0A9Q8QCH7</accession>
<evidence type="ECO:0000256" key="5">
    <source>
        <dbReference type="ARBA" id="ARBA00022801"/>
    </source>
</evidence>
<protein>
    <recommendedName>
        <fullName evidence="2">ubiquitinyl hydrolase 1</fullName>
        <ecNumber evidence="2">3.4.19.12</ecNumber>
    </recommendedName>
</protein>
<evidence type="ECO:0000256" key="2">
    <source>
        <dbReference type="ARBA" id="ARBA00012759"/>
    </source>
</evidence>
<dbReference type="Pfam" id="PF20255">
    <property type="entry name" value="DUF6606"/>
    <property type="match status" value="1"/>
</dbReference>
<evidence type="ECO:0000259" key="10">
    <source>
        <dbReference type="Pfam" id="PF20255"/>
    </source>
</evidence>
<evidence type="ECO:0000259" key="8">
    <source>
        <dbReference type="Pfam" id="PF12340"/>
    </source>
</evidence>
<feature type="compositionally biased region" description="Basic and acidic residues" evidence="7">
    <location>
        <begin position="2728"/>
        <end position="2748"/>
    </location>
</feature>
<dbReference type="RefSeq" id="XP_047840203.1">
    <property type="nucleotide sequence ID" value="XM_047984229.1"/>
</dbReference>
<dbReference type="InterPro" id="IPR051346">
    <property type="entry name" value="OTU_Deubiquitinase"/>
</dbReference>
<feature type="domain" description="DUF3638" evidence="8">
    <location>
        <begin position="1917"/>
        <end position="2137"/>
    </location>
</feature>
<sequence length="3010" mass="340789">MSSGVRFEVFELSPSNAAVYSGPGRLRRYFPEDAVTVPQDALNCIDFWNAMATTLARMSSEPVREMQARATKANAKQVEERDTVEPFIVKNLLVAILISLGGSQVSVSGFWKKTREEVMWSDGNKLPWRRSPVWLLLRVVLQQELSPAHAAGSHGLYKRYMVFLMSKIMEQCLDSDMHSDALAVMSTKIGRRLLKLDTQEEPWLLTVAAAVRRVNETLQQRWRDTIAQNEKVLDVPQFDLHRTISDLTSQIPPLDDYLESIMTRAPRVATTFVPPSPDICSLEKDALPHFSCFSEVQSDPYALHNIASFENWVGAHLSAWVADHGACSGAGVNIRDIIKEYHARALAAYQGRPDALSRMFLTILELWIACDKTSIMSCPLIADYEPEIPIEPFGSLLLKLASDMKRLFTAETYLSERKRRAIYNRSALFNHGKSDDFGVKFFSSSTCHQTLLRRIEKDARDARSAKRTEFQRLQAEYDRLMDDSRRLVCQYWTTTDEWGDEQVIHNWTCNKCDLETRAKALKIQAHEWPLPSERSLAQAVVFELRVPQSFGAWRDSTLFVLRTVLQFGSTDRTPDYVCQLKDYSELGHHFQPHSPTVKVELFSEAKPHAKTHRKEQFVRTANESNVCLDTGPRWMLLNSTTGGSLGRPISSRYISDVCTLRLDGPSQPLQCFLSRPWDAPDGTDPNRVVSAQNTCPPHLTTDEFKALASLPLGRFIVWLNVLTQLAMPSIDLSKVETLAFLWQVSEQCGPRSATWRRAIHERLEDTGFLRQCLANLTDSLERFKESWESRLGLATLTLLATRLLSLGCGSLSDRFLGFLVLSRVVSCGWQRTLRQKATISQDYKTRLDLFQRTREAALVCLLSFDVDDEHLVSLLNNPDTARFYWESLITLRETEFSFDKNSVAQFHLGFRCQHLIWRCHRLTQTAVILESTAIGFDLAIQASWNSFQRASECPWRTVNTVWVFTETVAAVEGCPSMLVHLNLVTGELLVDGSPRDRLPADYERHATYKELFGHAAFEAMPSPDPKMSFTASKLFQGFELHFRMDDKAKDLIVRATKDGRAWELILRRIFRAVLPSRFVEDFSHWYDPANSTILLRPHEYLWDEHKPCWTMLRSGSEWTVSDGTHVRLVFPDSSTSRDLADILQPLEESWGLNILFNEQSLILSVHIPRLNLDFFVAPESDKIQSRQYSGMHIDRNQGIETLVGLESKLVLCRAEGLLTSRLVLIPDGEPSMSLNKFAGIRSHPSVMIGYDSTSIQSYYLDQHLGALKGNGSLKSLLFISELHALTSGILPDPFTSTSGTAEALNILNSAAVRSLEIREAEAPLLERIARLSPSRHFYPKHARSMHVATWNKVMSPIAQAEAFAIICQELYDNATAMQCFQQVPVPKADLSRGHDDDLALRSCSRSVFVHGQARDAVSDPPDLDYEREPEESKNMKQRMWRAISFGSAMRLRGGVLPRKDCAITAIGFYETLKRPFEPTPGVEPLSTTEIQYRAGLLEPFSSYIWPLWCSLHNMLAKTPHGRGPTDLTCWLTTLAFARDADFSCLQALLAFASLPAMSHVEIPSKRSYSLAEGYNYNSAQIKDCIKESKHGFESSAEAISARRLNETNRQAINRRRNAYDARITREANEAEASIQPQWPCEVPDTAAINATSFRNRDATTAVTWRTQTWFHNLEFLQYLSRVCKVLYETDVIEVDVSAQSPDRAFLAPTAACHSVDIQKIVDRASPIPKSSDNALFGHEFRSSHAREMSHNSGIERLSRCLKLKATFRHELRYLDRLDESISCLQTYNTTMGQGDSCNNPDKLNLEDLLRVCRKRCADTLKQIRAALLLGTGSLAPLTHAHMSWQVAAQTPVWPDLSKRSLLALMGRQYWRAIPAGWREAIIALGTNICDLQAVERLLVAKNNMQDFNKELVGLEPRGWDPNDYPDSLLLEIEGNIRIRGIQGKIAAAMRKPPEDRSAVMQLNMGEGKSSVIVPIIAAALADGSRLVRVVVAKPQSRQMLDVLVSKLGGLMNRRIYRMPFSRSVKLDVPQVHSLIEMYQRCVSDGGVMVVQPEHALSFQLLTVETAIRGEEALAGHLWRLHKMLNLKARDIVDESDENFSTKFELIYTIGDQRTVEHGPERWLIIQRVLGIILSYSRQAKAESVQGVEFDEESRNSFPLTRFLSIEAGESILQQSVAAICKLGFQNFPIARQNENMRSWLQDYISDPDPSIETSKAVESEEFWAQFKNNILLLRGLFAGGILRFVFGQKRWRVNYGLDPARKPSTRLAVPYRAKDSPSLRSEFSHPDVVVCLTCLSYYYGGLGNEDLTISLDLLLRSDQADSEYKEWVTTSDNLRESFHHPKSINLRDREQCFKDVFPSFRHAKGAVDYFLSHFVFPVEMKEFPHKLSASGWDLAAPRQHPLTGFSGTNDSQHILPATVVQLELPSQKHTNALVLEHLLRPENAVVSLHKEGLRGICRGQALLQLIVKMIPEVRVVLDVGALVLDMTNEQFAREWLKSTYDRDDIEAVVFCSSDDDICVLDRRWQIELLAVSPFAGRLDRCVVFLDEAHTRGIDLRLPSDYRAAVSLGADLTKDRLIQACMRMRKLGVGQSVVFCVPEEIEIKIRNMAAGAKDGPITVGNVLEWAIQGTWADTSRSMPLWATQGRTFARNKVLWERIEFGDGGPLLHGNIAKAFLEDEAQSLEVRYRPNHTGFQHTSEDFDFPADQAILDQVVERCELYGEMELSSSRLREEQERELAPEIEQERQLERPAPATPAEHSVHADVREFVKTGLINEATRDDAFALAFDVLKKTSASAYLDLDLFPQTLLVTRDFERTVILTRTADVCIDSYLRPVQWILSNGQEYGEKTTFVILSPYEANELIPEIETSQAVILHLFSPRTNQALRPLDCLNLYTIPRAPFQPIPMRIRIELLLFSGQHYFASYEQYVRVCEFLCLAHEATSEDRLVQPDGFIEPAHHPQSRDVSGIFKQSPVKFLKALMTQVLRSGRGIDKTHLGRLLEGVLLTREDFTS</sequence>
<dbReference type="GO" id="GO:0004843">
    <property type="term" value="F:cysteine-type deubiquitinase activity"/>
    <property type="evidence" value="ECO:0007669"/>
    <property type="project" value="UniProtKB-EC"/>
</dbReference>
<dbReference type="KEGG" id="ptkz:JDV02_003134"/>
<dbReference type="Proteomes" id="UP000829364">
    <property type="component" value="Chromosome 2"/>
</dbReference>
<evidence type="ECO:0000313" key="11">
    <source>
        <dbReference type="EMBL" id="UNI16722.1"/>
    </source>
</evidence>
<dbReference type="PANTHER" id="PTHR13367:SF34">
    <property type="match status" value="1"/>
</dbReference>
<evidence type="ECO:0000256" key="4">
    <source>
        <dbReference type="ARBA" id="ARBA00022786"/>
    </source>
</evidence>
<reference evidence="11" key="1">
    <citation type="submission" date="2021-11" db="EMBL/GenBank/DDBJ databases">
        <title>Purpureocillium_takamizusanense_genome.</title>
        <authorList>
            <person name="Nguyen N.-H."/>
        </authorList>
    </citation>
    <scope>NUCLEOTIDE SEQUENCE</scope>
    <source>
        <strain evidence="11">PT3</strain>
    </source>
</reference>
<dbReference type="EC" id="3.4.19.12" evidence="2"/>